<evidence type="ECO:0008006" key="5">
    <source>
        <dbReference type="Google" id="ProtNLM"/>
    </source>
</evidence>
<keyword evidence="4" id="KW-1185">Reference proteome</keyword>
<dbReference type="EMBL" id="CP020373">
    <property type="protein sequence ID" value="AZQ10435.1"/>
    <property type="molecule type" value="Genomic_DNA"/>
</dbReference>
<keyword evidence="2" id="KW-0812">Transmembrane</keyword>
<organism evidence="3 4">
    <name type="scientific">Shewanella khirikhana</name>
    <dbReference type="NCBI Taxonomy" id="1965282"/>
    <lineage>
        <taxon>Bacteria</taxon>
        <taxon>Pseudomonadati</taxon>
        <taxon>Pseudomonadota</taxon>
        <taxon>Gammaproteobacteria</taxon>
        <taxon>Alteromonadales</taxon>
        <taxon>Shewanellaceae</taxon>
        <taxon>Shewanella</taxon>
    </lineage>
</organism>
<evidence type="ECO:0000256" key="2">
    <source>
        <dbReference type="SAM" id="Phobius"/>
    </source>
</evidence>
<dbReference type="Proteomes" id="UP000278437">
    <property type="component" value="Chromosome"/>
</dbReference>
<evidence type="ECO:0000313" key="3">
    <source>
        <dbReference type="EMBL" id="AZQ10435.1"/>
    </source>
</evidence>
<feature type="compositionally biased region" description="Basic and acidic residues" evidence="1">
    <location>
        <begin position="66"/>
        <end position="83"/>
    </location>
</feature>
<accession>A0ABM7D2K4</accession>
<feature type="region of interest" description="Disordered" evidence="1">
    <location>
        <begin position="40"/>
        <end position="83"/>
    </location>
</feature>
<gene>
    <name evidence="3" type="ORF">STH12_01313</name>
</gene>
<evidence type="ECO:0000256" key="1">
    <source>
        <dbReference type="SAM" id="MobiDB-lite"/>
    </source>
</evidence>
<proteinExistence type="predicted"/>
<name>A0ABM7D2K4_9GAMM</name>
<feature type="transmembrane region" description="Helical" evidence="2">
    <location>
        <begin position="12"/>
        <end position="29"/>
    </location>
</feature>
<evidence type="ECO:0000313" key="4">
    <source>
        <dbReference type="Proteomes" id="UP000278437"/>
    </source>
</evidence>
<dbReference type="InterPro" id="IPR021550">
    <property type="entry name" value="DUF2897"/>
</dbReference>
<reference evidence="4" key="1">
    <citation type="submission" date="2017-03" db="EMBL/GenBank/DDBJ databases">
        <title>Full genome sequence of a non-lethal Shewanella isolate that potentiates virulence of Vibio parahaemolyticus causing acute hepatopancreatic necrosis disease (AHPND) in shrimp.</title>
        <authorList>
            <person name="Prachumwat A."/>
            <person name="Sritunyalucksana K."/>
        </authorList>
    </citation>
    <scope>NUCLEOTIDE SEQUENCE [LARGE SCALE GENOMIC DNA]</scope>
    <source>
        <strain evidence="4">TH2012</strain>
    </source>
</reference>
<dbReference type="Pfam" id="PF11446">
    <property type="entry name" value="DUF2897"/>
    <property type="match status" value="1"/>
</dbReference>
<sequence>MNASSMSTLEVVLIIALVIGVIFSNLAVLKYSAKFKMPQFGDPNKKADSTADQQQDADKANVASDPEPREAQSEAGEKDESKK</sequence>
<keyword evidence="2" id="KW-1133">Transmembrane helix</keyword>
<protein>
    <recommendedName>
        <fullName evidence="5">DUF2897 family protein</fullName>
    </recommendedName>
</protein>
<keyword evidence="2" id="KW-0472">Membrane</keyword>